<protein>
    <recommendedName>
        <fullName evidence="2">EDR1/CTR1/ARMC3-like peptidase-like domain-containing protein</fullName>
    </recommendedName>
</protein>
<keyword evidence="4" id="KW-1185">Reference proteome</keyword>
<dbReference type="SUPFAM" id="SSF49785">
    <property type="entry name" value="Galactose-binding domain-like"/>
    <property type="match status" value="1"/>
</dbReference>
<evidence type="ECO:0000313" key="4">
    <source>
        <dbReference type="Proteomes" id="UP000321353"/>
    </source>
</evidence>
<reference evidence="3 4" key="1">
    <citation type="submission" date="2019-02" db="EMBL/GenBank/DDBJ databases">
        <title>Planctomycetal bacteria perform biofilm scaping via a novel small molecule.</title>
        <authorList>
            <person name="Jeske O."/>
            <person name="Boedeker C."/>
            <person name="Wiegand S."/>
            <person name="Breitling P."/>
            <person name="Kallscheuer N."/>
            <person name="Jogler M."/>
            <person name="Rohde M."/>
            <person name="Petersen J."/>
            <person name="Medema M.H."/>
            <person name="Surup F."/>
            <person name="Jogler C."/>
        </authorList>
    </citation>
    <scope>NUCLEOTIDE SEQUENCE [LARGE SCALE GENOMIC DNA]</scope>
    <source>
        <strain evidence="3 4">Mal15</strain>
    </source>
</reference>
<gene>
    <name evidence="3" type="ORF">Mal15_46190</name>
</gene>
<evidence type="ECO:0000259" key="2">
    <source>
        <dbReference type="Pfam" id="PF14381"/>
    </source>
</evidence>
<dbReference type="AlphaFoldDB" id="A0A5B9MHE3"/>
<accession>A0A5B9MHE3</accession>
<name>A0A5B9MHE3_9BACT</name>
<dbReference type="Proteomes" id="UP000321353">
    <property type="component" value="Chromosome"/>
</dbReference>
<dbReference type="EMBL" id="CP036264">
    <property type="protein sequence ID" value="QEG00549.1"/>
    <property type="molecule type" value="Genomic_DNA"/>
</dbReference>
<organism evidence="3 4">
    <name type="scientific">Stieleria maiorica</name>
    <dbReference type="NCBI Taxonomy" id="2795974"/>
    <lineage>
        <taxon>Bacteria</taxon>
        <taxon>Pseudomonadati</taxon>
        <taxon>Planctomycetota</taxon>
        <taxon>Planctomycetia</taxon>
        <taxon>Pirellulales</taxon>
        <taxon>Pirellulaceae</taxon>
        <taxon>Stieleria</taxon>
    </lineage>
</organism>
<proteinExistence type="predicted"/>
<dbReference type="RefSeq" id="WP_167546989.1">
    <property type="nucleotide sequence ID" value="NZ_CP036264.1"/>
</dbReference>
<dbReference type="Gene3D" id="2.60.120.260">
    <property type="entry name" value="Galactose-binding domain-like"/>
    <property type="match status" value="1"/>
</dbReference>
<sequence length="375" mass="41490">MPKMMVMATICCFLFIGLPVQLIRAEILIPRGKESRWSFKDDGKEPGANWKKPGFDDSQWRRGAGPFGFGEADIATVVRPGGGEGAVRTTTYFRTTFDVCSPAVFTHLLLTVRADDGYVAYLNGTELHRWNMPQGKVMPDSYAAEWRSAPLEELYQRFFLTSEGLARGHNVLAIELHQGGKESSDLYLDLALAGISKDAGGRPLVPAGAREVTRLFNKAHYIGPNTQIPDGFLDGGRSMQVDEFGYVISGRELLLVDRRNDGQLTEHLRYARSQGMLKLNELDRATRIARYVDQVFTASEGRSASEYRTRQYLADRYSSQEVLLGDVPLLCGAGVCRHRALLFKLMADEAGLNAALVRGNLGIDEATARGAVVFM</sequence>
<evidence type="ECO:0000313" key="3">
    <source>
        <dbReference type="EMBL" id="QEG00549.1"/>
    </source>
</evidence>
<evidence type="ECO:0000256" key="1">
    <source>
        <dbReference type="SAM" id="MobiDB-lite"/>
    </source>
</evidence>
<feature type="domain" description="EDR1/CTR1/ARMC3-like peptidase-like" evidence="2">
    <location>
        <begin position="252"/>
        <end position="366"/>
    </location>
</feature>
<dbReference type="InterPro" id="IPR055164">
    <property type="entry name" value="EDR1/CTR1/ARMC3-like_pept-like"/>
</dbReference>
<feature type="region of interest" description="Disordered" evidence="1">
    <location>
        <begin position="39"/>
        <end position="59"/>
    </location>
</feature>
<dbReference type="KEGG" id="smam:Mal15_46190"/>
<dbReference type="InterPro" id="IPR008979">
    <property type="entry name" value="Galactose-bd-like_sf"/>
</dbReference>
<dbReference type="Pfam" id="PF14381">
    <property type="entry name" value="EDR1_CTR1_ARMC3_pept"/>
    <property type="match status" value="1"/>
</dbReference>